<dbReference type="RefSeq" id="WP_051657624.1">
    <property type="nucleotide sequence ID" value="NZ_FTNE01000052.1"/>
</dbReference>
<sequence>MDKPSRQYAHSCPREKPNTRDDARLARGLARRIATWPALDQALWAASCAHTDPLDDPGYGSTLRLASRFKIARGYSYWLIFLREQDWLDETAAPGDRLSDARSAAWFRALKARGNRAGTIIGRFAELNLAIRVLTPDADRSCVLQPHGASVRQRLNDDRRGFLTPDARVLYREGYRLMDTAEPSKRDRWRSQLLQYRDGLFFAIQAARARRLGTVAQTTISGNLSRVDDRYWLVYTPDQIKTGRADRVLLPKRLNPYIDRYLTEIRPQLLRGQIHDALWAGTLGEPLAERGIEKLVRKRSRHLLGVSIGTHRFRHAIGTTAPAVNRAQPRLGGVVLNISEAVAREHYNRANADLATELFHQDMLERTDDANNRAWLSKTSQ</sequence>
<evidence type="ECO:0000256" key="1">
    <source>
        <dbReference type="ARBA" id="ARBA00023172"/>
    </source>
</evidence>
<dbReference type="InterPro" id="IPR011010">
    <property type="entry name" value="DNA_brk_join_enz"/>
</dbReference>
<dbReference type="GO" id="GO:0003677">
    <property type="term" value="F:DNA binding"/>
    <property type="evidence" value="ECO:0007669"/>
    <property type="project" value="InterPro"/>
</dbReference>
<keyword evidence="1" id="KW-0233">DNA recombination</keyword>
<proteinExistence type="predicted"/>
<dbReference type="Proteomes" id="UP000186308">
    <property type="component" value="Unassembled WGS sequence"/>
</dbReference>
<accession>A0A8G2FLS2</accession>
<dbReference type="PROSITE" id="PS51898">
    <property type="entry name" value="TYR_RECOMBINASE"/>
    <property type="match status" value="1"/>
</dbReference>
<dbReference type="SUPFAM" id="SSF56349">
    <property type="entry name" value="DNA breaking-rejoining enzymes"/>
    <property type="match status" value="1"/>
</dbReference>
<evidence type="ECO:0000256" key="2">
    <source>
        <dbReference type="SAM" id="MobiDB-lite"/>
    </source>
</evidence>
<dbReference type="AlphaFoldDB" id="A0A8G2FLS2"/>
<name>A0A8G2FLS2_ACIRU</name>
<feature type="domain" description="Tyr recombinase" evidence="3">
    <location>
        <begin position="158"/>
        <end position="360"/>
    </location>
</feature>
<reference evidence="4 5" key="1">
    <citation type="submission" date="2017-01" db="EMBL/GenBank/DDBJ databases">
        <authorList>
            <person name="Varghese N."/>
            <person name="Submissions S."/>
        </authorList>
    </citation>
    <scope>NUCLEOTIDE SEQUENCE [LARGE SCALE GENOMIC DNA]</scope>
    <source>
        <strain evidence="4 5">ATCC 35905</strain>
    </source>
</reference>
<organism evidence="4 5">
    <name type="scientific">Acidiphilium rubrum</name>
    <dbReference type="NCBI Taxonomy" id="526"/>
    <lineage>
        <taxon>Bacteria</taxon>
        <taxon>Pseudomonadati</taxon>
        <taxon>Pseudomonadota</taxon>
        <taxon>Alphaproteobacteria</taxon>
        <taxon>Acetobacterales</taxon>
        <taxon>Acidocellaceae</taxon>
        <taxon>Acidiphilium</taxon>
    </lineage>
</organism>
<evidence type="ECO:0000259" key="3">
    <source>
        <dbReference type="PROSITE" id="PS51898"/>
    </source>
</evidence>
<keyword evidence="5" id="KW-1185">Reference proteome</keyword>
<evidence type="ECO:0000313" key="5">
    <source>
        <dbReference type="Proteomes" id="UP000186308"/>
    </source>
</evidence>
<dbReference type="Gene3D" id="1.10.443.10">
    <property type="entry name" value="Intergrase catalytic core"/>
    <property type="match status" value="1"/>
</dbReference>
<dbReference type="InterPro" id="IPR002104">
    <property type="entry name" value="Integrase_catalytic"/>
</dbReference>
<gene>
    <name evidence="4" type="ORF">SAMN05421828_1525</name>
</gene>
<dbReference type="OrthoDB" id="7253740at2"/>
<comment type="caution">
    <text evidence="4">The sequence shown here is derived from an EMBL/GenBank/DDBJ whole genome shotgun (WGS) entry which is preliminary data.</text>
</comment>
<protein>
    <recommendedName>
        <fullName evidence="3">Tyr recombinase domain-containing protein</fullName>
    </recommendedName>
</protein>
<dbReference type="EMBL" id="FTNE01000052">
    <property type="protein sequence ID" value="SIR55074.1"/>
    <property type="molecule type" value="Genomic_DNA"/>
</dbReference>
<dbReference type="InterPro" id="IPR013762">
    <property type="entry name" value="Integrase-like_cat_sf"/>
</dbReference>
<evidence type="ECO:0000313" key="4">
    <source>
        <dbReference type="EMBL" id="SIR55074.1"/>
    </source>
</evidence>
<feature type="region of interest" description="Disordered" evidence="2">
    <location>
        <begin position="1"/>
        <end position="20"/>
    </location>
</feature>
<dbReference type="GO" id="GO:0015074">
    <property type="term" value="P:DNA integration"/>
    <property type="evidence" value="ECO:0007669"/>
    <property type="project" value="InterPro"/>
</dbReference>
<dbReference type="GO" id="GO:0006310">
    <property type="term" value="P:DNA recombination"/>
    <property type="evidence" value="ECO:0007669"/>
    <property type="project" value="UniProtKB-KW"/>
</dbReference>